<accession>A0ACD5YEX6</accession>
<dbReference type="EnsemblPlants" id="AVESA.00010b.r2.5DG0961140.1">
    <property type="protein sequence ID" value="AVESA.00010b.r2.5DG0961140.1.CDS"/>
    <property type="gene ID" value="AVESA.00010b.r2.5DG0961140"/>
</dbReference>
<evidence type="ECO:0000313" key="2">
    <source>
        <dbReference type="Proteomes" id="UP001732700"/>
    </source>
</evidence>
<keyword evidence="2" id="KW-1185">Reference proteome</keyword>
<dbReference type="Proteomes" id="UP001732700">
    <property type="component" value="Chromosome 5D"/>
</dbReference>
<name>A0ACD5YEX6_AVESA</name>
<organism evidence="1 2">
    <name type="scientific">Avena sativa</name>
    <name type="common">Oat</name>
    <dbReference type="NCBI Taxonomy" id="4498"/>
    <lineage>
        <taxon>Eukaryota</taxon>
        <taxon>Viridiplantae</taxon>
        <taxon>Streptophyta</taxon>
        <taxon>Embryophyta</taxon>
        <taxon>Tracheophyta</taxon>
        <taxon>Spermatophyta</taxon>
        <taxon>Magnoliopsida</taxon>
        <taxon>Liliopsida</taxon>
        <taxon>Poales</taxon>
        <taxon>Poaceae</taxon>
        <taxon>BOP clade</taxon>
        <taxon>Pooideae</taxon>
        <taxon>Poodae</taxon>
        <taxon>Poeae</taxon>
        <taxon>Poeae Chloroplast Group 1 (Aveneae type)</taxon>
        <taxon>Aveninae</taxon>
        <taxon>Avena</taxon>
    </lineage>
</organism>
<proteinExistence type="predicted"/>
<sequence length="498" mass="55399">MRNTITSSILLLLLAASLTVDASQEDQLMRFIESKAKKRQTAKATSANEPEGTDPWADPGSFSHLPTKCPTSPAGTKADDKITALPGQPSRVNFDQYSGYVTVSHKHFRELFYYFVEAPYEAASKPLVLWLNGGPGCSSLGYGAMTELGPFRVNPDGKTLSRNKHAWNNLANVIFLESPAGVGFSYASNDTNNNNNVGDRRTAEDTFIFLLNWMDRFPEYKGRDFYIAGESYGGHYVPQLATMIKFMNELHGTTFINLRGIFVGNPYLDDYKNEKGNLEFLWTHGVISDEAWAGILANCSFGPSDDWQCFVAAHPPEGQFDKYNIYAPICLQRPNTGIYYSSSYLAGYDPCGPHYVEAYLNNPEVQDALHTRAKTRWSACNLDLPYNDGPVSVVPTISRLIQRGLSVWIFSGDMDSVCSIAATRYSVKDLNLPVTKPWRPWYTPDSEVGGYVQQYEGGFTFASVRGAGHTVPTFQPKRVLVLFYSFLKGMLPPDGIPN</sequence>
<protein>
    <submittedName>
        <fullName evidence="1">Uncharacterized protein</fullName>
    </submittedName>
</protein>
<evidence type="ECO:0000313" key="1">
    <source>
        <dbReference type="EnsemblPlants" id="AVESA.00010b.r2.5DG0961140.1.CDS"/>
    </source>
</evidence>
<reference evidence="1" key="2">
    <citation type="submission" date="2025-09" db="UniProtKB">
        <authorList>
            <consortium name="EnsemblPlants"/>
        </authorList>
    </citation>
    <scope>IDENTIFICATION</scope>
</reference>
<reference evidence="1" key="1">
    <citation type="submission" date="2021-05" db="EMBL/GenBank/DDBJ databases">
        <authorList>
            <person name="Scholz U."/>
            <person name="Mascher M."/>
            <person name="Fiebig A."/>
        </authorList>
    </citation>
    <scope>NUCLEOTIDE SEQUENCE [LARGE SCALE GENOMIC DNA]</scope>
</reference>